<comment type="similarity">
    <text evidence="3">Belongs to the bacterial flagellin family.</text>
</comment>
<keyword evidence="8" id="KW-0966">Cell projection</keyword>
<evidence type="ECO:0000256" key="2">
    <source>
        <dbReference type="ARBA" id="ARBA00004613"/>
    </source>
</evidence>
<dbReference type="PANTHER" id="PTHR42792">
    <property type="entry name" value="FLAGELLIN"/>
    <property type="match status" value="1"/>
</dbReference>
<evidence type="ECO:0000256" key="1">
    <source>
        <dbReference type="ARBA" id="ARBA00004365"/>
    </source>
</evidence>
<evidence type="ECO:0000259" key="7">
    <source>
        <dbReference type="Pfam" id="PF00700"/>
    </source>
</evidence>
<evidence type="ECO:0000256" key="5">
    <source>
        <dbReference type="ARBA" id="ARBA00023143"/>
    </source>
</evidence>
<comment type="caution">
    <text evidence="8">The sequence shown here is derived from an EMBL/GenBank/DDBJ whole genome shotgun (WGS) entry which is preliminary data.</text>
</comment>
<evidence type="ECO:0000256" key="4">
    <source>
        <dbReference type="ARBA" id="ARBA00022525"/>
    </source>
</evidence>
<keyword evidence="9" id="KW-1185">Reference proteome</keyword>
<dbReference type="NCBIfam" id="TIGR02550">
    <property type="entry name" value="flagell_flgL"/>
    <property type="match status" value="1"/>
</dbReference>
<organism evidence="8 9">
    <name type="scientific">Pseudoalteromonas ulvae</name>
    <dbReference type="NCBI Taxonomy" id="107327"/>
    <lineage>
        <taxon>Bacteria</taxon>
        <taxon>Pseudomonadati</taxon>
        <taxon>Pseudomonadota</taxon>
        <taxon>Gammaproteobacteria</taxon>
        <taxon>Alteromonadales</taxon>
        <taxon>Pseudoalteromonadaceae</taxon>
        <taxon>Pseudoalteromonas</taxon>
    </lineage>
</organism>
<sequence>MRIGTANFYQRSLVNLQTRQSNLDRAQEELSSGKKVIRPSDDPVASNSIIKLKKELEVSNRYIDAQSTATRYNREMETSLDSMNNILLRVQEILTGAINGSLDENALKAYQQELGSRLEEYEGIANQKNANGDYMFSGYQTRTQPFQQDEFGYFEYFGDSGQREVLIAPSFEVAVAEPGNQFVTNVASKYSHFRPAAAAASGAKVSLGFVKDPTEFKAPTAPANTYQIQFTGAVPPLADTWQVIDVSMAAPNVVSGPYNYAAGDDINFQGVSVKTNPNIPPQAGDTIDMQPDVKPNETSTLWLFKQAMDAMSITGNSYTTQAIQGSTLAITGGDINFPDEHKLADFEIVFPAAGLVEIREVNRATAPPTVLSTPVPAQAYNPAGTKIEFNGMELNLSGTPGNQTTIPAAPAPNYPESIQLDKPESSRRVEVLGTLLQEISSAQTNIDNTRSQIGARMNSIDNEEQAQLLFKETTKVTLAEIEEIDVYEAVTNLENSRVGLQAAQQAFSRVQNLSLFDYI</sequence>
<evidence type="ECO:0000259" key="6">
    <source>
        <dbReference type="Pfam" id="PF00669"/>
    </source>
</evidence>
<name>A0A244CSM6_PSEDV</name>
<dbReference type="GO" id="GO:0005576">
    <property type="term" value="C:extracellular region"/>
    <property type="evidence" value="ECO:0007669"/>
    <property type="project" value="UniProtKB-SubCell"/>
</dbReference>
<dbReference type="InterPro" id="IPR001492">
    <property type="entry name" value="Flagellin"/>
</dbReference>
<keyword evidence="8" id="KW-0282">Flagellum</keyword>
<keyword evidence="4" id="KW-0964">Secreted</keyword>
<feature type="domain" description="Flagellin C-terminal" evidence="7">
    <location>
        <begin position="437"/>
        <end position="518"/>
    </location>
</feature>
<dbReference type="Gene3D" id="1.20.1330.10">
    <property type="entry name" value="f41 fragment of flagellin, N-terminal domain"/>
    <property type="match status" value="2"/>
</dbReference>
<dbReference type="AlphaFoldDB" id="A0A244CSM6"/>
<dbReference type="GO" id="GO:0071973">
    <property type="term" value="P:bacterial-type flagellum-dependent cell motility"/>
    <property type="evidence" value="ECO:0007669"/>
    <property type="project" value="InterPro"/>
</dbReference>
<evidence type="ECO:0000313" key="8">
    <source>
        <dbReference type="EMBL" id="OUL58588.1"/>
    </source>
</evidence>
<dbReference type="SUPFAM" id="SSF64518">
    <property type="entry name" value="Phase 1 flagellin"/>
    <property type="match status" value="2"/>
</dbReference>
<dbReference type="InterPro" id="IPR013384">
    <property type="entry name" value="Flagell_FlgL"/>
</dbReference>
<proteinExistence type="inferred from homology"/>
<gene>
    <name evidence="8" type="ORF">B1199_09720</name>
</gene>
<evidence type="ECO:0000313" key="9">
    <source>
        <dbReference type="Proteomes" id="UP000194841"/>
    </source>
</evidence>
<reference evidence="8 9" key="1">
    <citation type="submission" date="2017-02" db="EMBL/GenBank/DDBJ databases">
        <title>Pseudoalteromonas ulvae TC14 Genome.</title>
        <authorList>
            <person name="Molmeret M."/>
        </authorList>
    </citation>
    <scope>NUCLEOTIDE SEQUENCE [LARGE SCALE GENOMIC DNA]</scope>
    <source>
        <strain evidence="8">TC14</strain>
    </source>
</reference>
<dbReference type="EMBL" id="MWPV01000002">
    <property type="protein sequence ID" value="OUL58588.1"/>
    <property type="molecule type" value="Genomic_DNA"/>
</dbReference>
<dbReference type="GO" id="GO:0009424">
    <property type="term" value="C:bacterial-type flagellum hook"/>
    <property type="evidence" value="ECO:0007669"/>
    <property type="project" value="InterPro"/>
</dbReference>
<accession>A0A244CSM6</accession>
<dbReference type="GO" id="GO:0005198">
    <property type="term" value="F:structural molecule activity"/>
    <property type="evidence" value="ECO:0007669"/>
    <property type="project" value="InterPro"/>
</dbReference>
<keyword evidence="8" id="KW-0969">Cilium</keyword>
<dbReference type="InterPro" id="IPR001029">
    <property type="entry name" value="Flagellin_N"/>
</dbReference>
<keyword evidence="5" id="KW-0975">Bacterial flagellum</keyword>
<comment type="subcellular location">
    <subcellularLocation>
        <location evidence="1">Bacterial flagellum</location>
    </subcellularLocation>
    <subcellularLocation>
        <location evidence="2">Secreted</location>
    </subcellularLocation>
</comment>
<dbReference type="Pfam" id="PF00700">
    <property type="entry name" value="Flagellin_C"/>
    <property type="match status" value="1"/>
</dbReference>
<dbReference type="InterPro" id="IPR046358">
    <property type="entry name" value="Flagellin_C"/>
</dbReference>
<dbReference type="OrthoDB" id="9768249at2"/>
<evidence type="ECO:0000256" key="3">
    <source>
        <dbReference type="ARBA" id="ARBA00005709"/>
    </source>
</evidence>
<dbReference type="RefSeq" id="WP_086743891.1">
    <property type="nucleotide sequence ID" value="NZ_MWPV01000002.1"/>
</dbReference>
<protein>
    <submittedName>
        <fullName evidence="8">Flagellar hook-associated protein 3</fullName>
    </submittedName>
</protein>
<dbReference type="Pfam" id="PF00669">
    <property type="entry name" value="Flagellin_N"/>
    <property type="match status" value="1"/>
</dbReference>
<feature type="domain" description="Flagellin N-terminal" evidence="6">
    <location>
        <begin position="7"/>
        <end position="141"/>
    </location>
</feature>
<dbReference type="PANTHER" id="PTHR42792:SF1">
    <property type="entry name" value="FLAGELLAR HOOK-ASSOCIATED PROTEIN 3"/>
    <property type="match status" value="1"/>
</dbReference>
<dbReference type="Proteomes" id="UP000194841">
    <property type="component" value="Unassembled WGS sequence"/>
</dbReference>